<keyword evidence="3 5" id="KW-0863">Zinc-finger</keyword>
<evidence type="ECO:0000256" key="2">
    <source>
        <dbReference type="ARBA" id="ARBA00022737"/>
    </source>
</evidence>
<feature type="domain" description="C2H2-type" evidence="7">
    <location>
        <begin position="172"/>
        <end position="202"/>
    </location>
</feature>
<keyword evidence="2" id="KW-0677">Repeat</keyword>
<dbReference type="GO" id="GO:0008270">
    <property type="term" value="F:zinc ion binding"/>
    <property type="evidence" value="ECO:0007669"/>
    <property type="project" value="UniProtKB-KW"/>
</dbReference>
<reference evidence="8 9" key="1">
    <citation type="submission" date="2019-09" db="EMBL/GenBank/DDBJ databases">
        <title>Draft genome of the ectomycorrhizal ascomycete Sphaerosporella brunnea.</title>
        <authorList>
            <consortium name="DOE Joint Genome Institute"/>
            <person name="Benucci G.M."/>
            <person name="Marozzi G."/>
            <person name="Antonielli L."/>
            <person name="Sanchez S."/>
            <person name="Marco P."/>
            <person name="Wang X."/>
            <person name="Falini L.B."/>
            <person name="Barry K."/>
            <person name="Haridas S."/>
            <person name="Lipzen A."/>
            <person name="Labutti K."/>
            <person name="Grigoriev I.V."/>
            <person name="Murat C."/>
            <person name="Martin F."/>
            <person name="Albertini E."/>
            <person name="Donnini D."/>
            <person name="Bonito G."/>
        </authorList>
    </citation>
    <scope>NUCLEOTIDE SEQUENCE [LARGE SCALE GENOMIC DNA]</scope>
    <source>
        <strain evidence="8 9">Sb_GMNB300</strain>
    </source>
</reference>
<comment type="caution">
    <text evidence="8">The sequence shown here is derived from an EMBL/GenBank/DDBJ whole genome shotgun (WGS) entry which is preliminary data.</text>
</comment>
<dbReference type="PANTHER" id="PTHR23057:SF0">
    <property type="entry name" value="JUXTAPOSED WITH ANOTHER ZINC FINGER PROTEIN 1"/>
    <property type="match status" value="1"/>
</dbReference>
<sequence>MTPPPNNAAPLTTPQTHLGQQHYSHPTTPSNLNIPSYHSTPNLPSAQLPHLVKQPSHFSPESSVPGTPHASDNLEYGFPQNLGFQNQQFNSGLQYGTGMDPGGDMGLNLCIDEPAKRLFSPGGQALNVYNQGQMQQYMNNGASDLSKKLGESGVAQVPTMPAALMQAEDKPFKCPVIGCEKAYKNQNGLKYHKSHGHTNQQLHDNADGTFSIVNPETSAPYPGTLGMEKEKPYRCEYCGKRYKNLNGLKYHRTHSTHPVSGALGMPTTPQPQQQQQLQQPVPGGVVAVAGGMDDINRMGIA</sequence>
<evidence type="ECO:0000256" key="3">
    <source>
        <dbReference type="ARBA" id="ARBA00022771"/>
    </source>
</evidence>
<dbReference type="GO" id="GO:0005634">
    <property type="term" value="C:nucleus"/>
    <property type="evidence" value="ECO:0007669"/>
    <property type="project" value="TreeGrafter"/>
</dbReference>
<feature type="domain" description="C2H2-type" evidence="7">
    <location>
        <begin position="233"/>
        <end position="257"/>
    </location>
</feature>
<evidence type="ECO:0000313" key="9">
    <source>
        <dbReference type="Proteomes" id="UP000326924"/>
    </source>
</evidence>
<dbReference type="Proteomes" id="UP000326924">
    <property type="component" value="Unassembled WGS sequence"/>
</dbReference>
<dbReference type="Gene3D" id="3.30.160.60">
    <property type="entry name" value="Classic Zinc Finger"/>
    <property type="match status" value="2"/>
</dbReference>
<dbReference type="InParanoid" id="A0A5J5ED82"/>
<evidence type="ECO:0000256" key="6">
    <source>
        <dbReference type="SAM" id="MobiDB-lite"/>
    </source>
</evidence>
<keyword evidence="4" id="KW-0862">Zinc</keyword>
<dbReference type="InterPro" id="IPR036236">
    <property type="entry name" value="Znf_C2H2_sf"/>
</dbReference>
<evidence type="ECO:0000256" key="5">
    <source>
        <dbReference type="PROSITE-ProRule" id="PRU00042"/>
    </source>
</evidence>
<evidence type="ECO:0000256" key="1">
    <source>
        <dbReference type="ARBA" id="ARBA00022723"/>
    </source>
</evidence>
<protein>
    <recommendedName>
        <fullName evidence="7">C2H2-type domain-containing protein</fullName>
    </recommendedName>
</protein>
<name>A0A5J5ED82_9PEZI</name>
<organism evidence="8 9">
    <name type="scientific">Sphaerosporella brunnea</name>
    <dbReference type="NCBI Taxonomy" id="1250544"/>
    <lineage>
        <taxon>Eukaryota</taxon>
        <taxon>Fungi</taxon>
        <taxon>Dikarya</taxon>
        <taxon>Ascomycota</taxon>
        <taxon>Pezizomycotina</taxon>
        <taxon>Pezizomycetes</taxon>
        <taxon>Pezizales</taxon>
        <taxon>Pyronemataceae</taxon>
        <taxon>Sphaerosporella</taxon>
    </lineage>
</organism>
<gene>
    <name evidence="8" type="ORF">FN846DRAFT_546739</name>
</gene>
<dbReference type="InterPro" id="IPR051580">
    <property type="entry name" value="ZnF-Chromatin_assoc"/>
</dbReference>
<dbReference type="AlphaFoldDB" id="A0A5J5ED82"/>
<dbReference type="PANTHER" id="PTHR23057">
    <property type="entry name" value="JUXTAPOSED WITH ANOTHER ZINC FINGER PROTEIN 1"/>
    <property type="match status" value="1"/>
</dbReference>
<dbReference type="PROSITE" id="PS50157">
    <property type="entry name" value="ZINC_FINGER_C2H2_2"/>
    <property type="match status" value="2"/>
</dbReference>
<proteinExistence type="predicted"/>
<dbReference type="EMBL" id="VXIS01000464">
    <property type="protein sequence ID" value="KAA8893314.1"/>
    <property type="molecule type" value="Genomic_DNA"/>
</dbReference>
<evidence type="ECO:0000259" key="7">
    <source>
        <dbReference type="PROSITE" id="PS50157"/>
    </source>
</evidence>
<dbReference type="SMART" id="SM00355">
    <property type="entry name" value="ZnF_C2H2"/>
    <property type="match status" value="2"/>
</dbReference>
<accession>A0A5J5ED82</accession>
<feature type="compositionally biased region" description="Polar residues" evidence="6">
    <location>
        <begin position="56"/>
        <end position="65"/>
    </location>
</feature>
<evidence type="ECO:0000256" key="4">
    <source>
        <dbReference type="ARBA" id="ARBA00022833"/>
    </source>
</evidence>
<dbReference type="SUPFAM" id="SSF57667">
    <property type="entry name" value="beta-beta-alpha zinc fingers"/>
    <property type="match status" value="1"/>
</dbReference>
<keyword evidence="1" id="KW-0479">Metal-binding</keyword>
<dbReference type="InterPro" id="IPR013087">
    <property type="entry name" value="Znf_C2H2_type"/>
</dbReference>
<dbReference type="PROSITE" id="PS00028">
    <property type="entry name" value="ZINC_FINGER_C2H2_1"/>
    <property type="match status" value="2"/>
</dbReference>
<feature type="region of interest" description="Disordered" evidence="6">
    <location>
        <begin position="1"/>
        <end position="75"/>
    </location>
</feature>
<dbReference type="OrthoDB" id="3269380at2759"/>
<feature type="compositionally biased region" description="Polar residues" evidence="6">
    <location>
        <begin position="17"/>
        <end position="45"/>
    </location>
</feature>
<evidence type="ECO:0000313" key="8">
    <source>
        <dbReference type="EMBL" id="KAA8893314.1"/>
    </source>
</evidence>
<keyword evidence="9" id="KW-1185">Reference proteome</keyword>